<accession>A0A3D8GUZ0</accession>
<keyword evidence="1" id="KW-0378">Hydrolase</keyword>
<dbReference type="Gene3D" id="2.60.120.560">
    <property type="entry name" value="Exo-inulinase, domain 1"/>
    <property type="match status" value="1"/>
</dbReference>
<dbReference type="SUPFAM" id="SSF101478">
    <property type="entry name" value="ADP-ribosylglycohydrolase"/>
    <property type="match status" value="1"/>
</dbReference>
<dbReference type="EMBL" id="QNQT01000001">
    <property type="protein sequence ID" value="RDU38255.1"/>
    <property type="molecule type" value="Genomic_DNA"/>
</dbReference>
<dbReference type="Gene3D" id="1.10.4080.10">
    <property type="entry name" value="ADP-ribosylation/Crystallin J1"/>
    <property type="match status" value="1"/>
</dbReference>
<name>A0A3D8GUZ0_9BACI</name>
<dbReference type="Proteomes" id="UP000257144">
    <property type="component" value="Unassembled WGS sequence"/>
</dbReference>
<dbReference type="Pfam" id="PF03747">
    <property type="entry name" value="ADP_ribosyl_GH"/>
    <property type="match status" value="1"/>
</dbReference>
<comment type="caution">
    <text evidence="1">The sequence shown here is derived from an EMBL/GenBank/DDBJ whole genome shotgun (WGS) entry which is preliminary data.</text>
</comment>
<gene>
    <name evidence="1" type="ORF">DRW41_01405</name>
</gene>
<sequence>MDVNSLFSTDYIEKVYAGFLGMNAGIRLGAPVEPTEWTADKILSVYGDIKGYVKDYNTFSADDDVNGPVFFIRAHYDDAKDRELQPQDVGRAWLNYCRDGIGMIWWGGEDASTEHKAYNNLKKGIKAPRSGSAEQNGIVQAEQIGGQIFIDSWGLMYPGKPEKAAHFAEVAASVSHDKNGLYGARFIAGCIAQAFVSDDIREIIDQGLTLIPDDSTYARVTRAVIEFHENNPENFRDCLDFLHRDWGYDKYPGICHIIPNAGVCILSLLYGKGDFARTIEIATMCGWDTDCNAGNVGTIVGVMNGLTGIPEHYRKPMNDSVITSSISGYLNIVDMPTFSKEVALLGYQLNGEDPPAGLEDSIKRGELYFDFSFPGSTHGFRVSNTFKTPVIRHNPVIGDGALQVVIDRMVNGDKSKVFYKPYYRREDFNDEKYKPVFSPQALSGQTVKVDVFLDQWRGSEITLAPFVRKTSSKQDVFMEKRILKHGVWTEIVFTLPPSGGDIFDEVGYLIESRSTLDNRAFGSLYFKNFHVYGKSDYRIDFSLLKEEFISLMPFSHNRGEWNSEGNAIRCKASENCASYTGNYFMRDGIVESVIEPVEGESHCIAFRAQGAERGYFIGLDGAGQVSLILNNFGFTRIKTVNFPWQYKQKYKLKVMFKDNALRFFIDEKEVLVHDDETFTYGMIGFGAITPGETLYHSLLVKENI</sequence>
<organism evidence="1 2">
    <name type="scientific">Neobacillus piezotolerans</name>
    <dbReference type="NCBI Taxonomy" id="2259171"/>
    <lineage>
        <taxon>Bacteria</taxon>
        <taxon>Bacillati</taxon>
        <taxon>Bacillota</taxon>
        <taxon>Bacilli</taxon>
        <taxon>Bacillales</taxon>
        <taxon>Bacillaceae</taxon>
        <taxon>Neobacillus</taxon>
    </lineage>
</organism>
<dbReference type="OrthoDB" id="9761704at2"/>
<protein>
    <submittedName>
        <fullName evidence="1">ADP-ribosylglycohydrolase family protein</fullName>
    </submittedName>
</protein>
<dbReference type="RefSeq" id="WP_115450179.1">
    <property type="nucleotide sequence ID" value="NZ_QNQT01000001.1"/>
</dbReference>
<keyword evidence="2" id="KW-1185">Reference proteome</keyword>
<proteinExistence type="predicted"/>
<evidence type="ECO:0000313" key="2">
    <source>
        <dbReference type="Proteomes" id="UP000257144"/>
    </source>
</evidence>
<dbReference type="InterPro" id="IPR036705">
    <property type="entry name" value="Ribosyl_crysJ1_sf"/>
</dbReference>
<dbReference type="GO" id="GO:0016787">
    <property type="term" value="F:hydrolase activity"/>
    <property type="evidence" value="ECO:0007669"/>
    <property type="project" value="UniProtKB-KW"/>
</dbReference>
<dbReference type="InterPro" id="IPR005502">
    <property type="entry name" value="Ribosyl_crysJ1"/>
</dbReference>
<reference evidence="1 2" key="1">
    <citation type="submission" date="2018-07" db="EMBL/GenBank/DDBJ databases">
        <title>Bacillus sp. YLB-04 draft genome sequence.</title>
        <authorList>
            <person name="Yu L."/>
            <person name="Tang X."/>
        </authorList>
    </citation>
    <scope>NUCLEOTIDE SEQUENCE [LARGE SCALE GENOMIC DNA]</scope>
    <source>
        <strain evidence="1 2">YLB-04</strain>
    </source>
</reference>
<dbReference type="AlphaFoldDB" id="A0A3D8GUZ0"/>
<evidence type="ECO:0000313" key="1">
    <source>
        <dbReference type="EMBL" id="RDU38255.1"/>
    </source>
</evidence>